<dbReference type="GO" id="GO:0003700">
    <property type="term" value="F:DNA-binding transcription factor activity"/>
    <property type="evidence" value="ECO:0007669"/>
    <property type="project" value="TreeGrafter"/>
</dbReference>
<dbReference type="RefSeq" id="WP_043058825.1">
    <property type="nucleotide sequence ID" value="NZ_LXEY01000022.1"/>
</dbReference>
<evidence type="ECO:0000259" key="5">
    <source>
        <dbReference type="PROSITE" id="PS51078"/>
    </source>
</evidence>
<dbReference type="EMBL" id="LXEY01000022">
    <property type="protein sequence ID" value="OAV59211.1"/>
    <property type="molecule type" value="Genomic_DNA"/>
</dbReference>
<dbReference type="InterPro" id="IPR050707">
    <property type="entry name" value="HTH_MetabolicPath_Reg"/>
</dbReference>
<dbReference type="PROSITE" id="PS51078">
    <property type="entry name" value="ICLR_ED"/>
    <property type="match status" value="1"/>
</dbReference>
<reference evidence="6 7" key="1">
    <citation type="submission" date="2016-04" db="EMBL/GenBank/DDBJ databases">
        <title>First whole genome shotgun sequence of the bacterium Enteractinococcus sp. strain UASWS1574.</title>
        <authorList>
            <person name="Crovadore J."/>
            <person name="Chablais R."/>
            <person name="Lefort F."/>
        </authorList>
    </citation>
    <scope>NUCLEOTIDE SEQUENCE [LARGE SCALE GENOMIC DNA]</scope>
    <source>
        <strain evidence="6 7">UASWS1574</strain>
    </source>
</reference>
<feature type="domain" description="IclR-ED" evidence="5">
    <location>
        <begin position="66"/>
        <end position="248"/>
    </location>
</feature>
<evidence type="ECO:0008006" key="8">
    <source>
        <dbReference type="Google" id="ProtNLM"/>
    </source>
</evidence>
<dbReference type="Pfam" id="PF01614">
    <property type="entry name" value="IclR_C"/>
    <property type="match status" value="1"/>
</dbReference>
<evidence type="ECO:0000256" key="3">
    <source>
        <dbReference type="ARBA" id="ARBA00023163"/>
    </source>
</evidence>
<dbReference type="OrthoDB" id="7274111at2"/>
<organism evidence="6 7">
    <name type="scientific">Enteractinococcus helveticum</name>
    <dbReference type="NCBI Taxonomy" id="1837282"/>
    <lineage>
        <taxon>Bacteria</taxon>
        <taxon>Bacillati</taxon>
        <taxon>Actinomycetota</taxon>
        <taxon>Actinomycetes</taxon>
        <taxon>Micrococcales</taxon>
        <taxon>Micrococcaceae</taxon>
    </lineage>
</organism>
<feature type="domain" description="HTH iclR-type" evidence="4">
    <location>
        <begin position="4"/>
        <end position="65"/>
    </location>
</feature>
<dbReference type="InterPro" id="IPR036390">
    <property type="entry name" value="WH_DNA-bd_sf"/>
</dbReference>
<protein>
    <recommendedName>
        <fullName evidence="8">IclR family transcriptional regulator</fullName>
    </recommendedName>
</protein>
<dbReference type="PANTHER" id="PTHR30136:SF24">
    <property type="entry name" value="HTH-TYPE TRANSCRIPTIONAL REPRESSOR ALLR"/>
    <property type="match status" value="1"/>
</dbReference>
<dbReference type="PROSITE" id="PS51077">
    <property type="entry name" value="HTH_ICLR"/>
    <property type="match status" value="1"/>
</dbReference>
<keyword evidence="7" id="KW-1185">Reference proteome</keyword>
<evidence type="ECO:0000256" key="1">
    <source>
        <dbReference type="ARBA" id="ARBA00023015"/>
    </source>
</evidence>
<evidence type="ECO:0000259" key="4">
    <source>
        <dbReference type="PROSITE" id="PS51077"/>
    </source>
</evidence>
<evidence type="ECO:0000313" key="7">
    <source>
        <dbReference type="Proteomes" id="UP000078292"/>
    </source>
</evidence>
<dbReference type="SUPFAM" id="SSF55781">
    <property type="entry name" value="GAF domain-like"/>
    <property type="match status" value="1"/>
</dbReference>
<dbReference type="Gene3D" id="3.30.450.40">
    <property type="match status" value="1"/>
</dbReference>
<accession>A0A1B7LVY6</accession>
<dbReference type="Gene3D" id="1.10.10.10">
    <property type="entry name" value="Winged helix-like DNA-binding domain superfamily/Winged helix DNA-binding domain"/>
    <property type="match status" value="1"/>
</dbReference>
<sequence>MSSNQSVDRAVTVLWILNGLQQATVTEIAAELDVHKSTASRLLAVLEQHQLVVRQPGSMAYELGHGILQLASTVRSQNDLTRSAQLLVEMVAEHFKLTANVAILDEIFAVNIAQSAPSEKFFTPRQYVGRRTPGHATSSGKVLLAFAEKAVQDQVLATELEAFTQHTITDPDCLDNEFAQTKERGWAVSNNEWDADMTAVAVPLLGLSGTVIAAVSITGFTHDLPPESFAARAQELQTLVQRHGRLLE</sequence>
<dbReference type="Proteomes" id="UP000078292">
    <property type="component" value="Unassembled WGS sequence"/>
</dbReference>
<dbReference type="SUPFAM" id="SSF46785">
    <property type="entry name" value="Winged helix' DNA-binding domain"/>
    <property type="match status" value="1"/>
</dbReference>
<evidence type="ECO:0000313" key="6">
    <source>
        <dbReference type="EMBL" id="OAV59211.1"/>
    </source>
</evidence>
<keyword evidence="1" id="KW-0805">Transcription regulation</keyword>
<proteinExistence type="predicted"/>
<dbReference type="GO" id="GO:0045892">
    <property type="term" value="P:negative regulation of DNA-templated transcription"/>
    <property type="evidence" value="ECO:0007669"/>
    <property type="project" value="TreeGrafter"/>
</dbReference>
<dbReference type="InterPro" id="IPR005471">
    <property type="entry name" value="Tscrpt_reg_IclR_N"/>
</dbReference>
<gene>
    <name evidence="6" type="ORF">A6F49_15130</name>
</gene>
<dbReference type="PANTHER" id="PTHR30136">
    <property type="entry name" value="HELIX-TURN-HELIX TRANSCRIPTIONAL REGULATOR, ICLR FAMILY"/>
    <property type="match status" value="1"/>
</dbReference>
<dbReference type="InterPro" id="IPR014757">
    <property type="entry name" value="Tscrpt_reg_IclR_C"/>
</dbReference>
<dbReference type="SMART" id="SM00346">
    <property type="entry name" value="HTH_ICLR"/>
    <property type="match status" value="1"/>
</dbReference>
<dbReference type="AlphaFoldDB" id="A0A1B7LVY6"/>
<keyword evidence="3" id="KW-0804">Transcription</keyword>
<comment type="caution">
    <text evidence="6">The sequence shown here is derived from an EMBL/GenBank/DDBJ whole genome shotgun (WGS) entry which is preliminary data.</text>
</comment>
<name>A0A1B7LVY6_9MICC</name>
<dbReference type="Pfam" id="PF09339">
    <property type="entry name" value="HTH_IclR"/>
    <property type="match status" value="1"/>
</dbReference>
<dbReference type="InterPro" id="IPR029016">
    <property type="entry name" value="GAF-like_dom_sf"/>
</dbReference>
<keyword evidence="2" id="KW-0238">DNA-binding</keyword>
<dbReference type="InterPro" id="IPR036388">
    <property type="entry name" value="WH-like_DNA-bd_sf"/>
</dbReference>
<dbReference type="STRING" id="1837282.A6F49_15130"/>
<dbReference type="GO" id="GO:0003677">
    <property type="term" value="F:DNA binding"/>
    <property type="evidence" value="ECO:0007669"/>
    <property type="project" value="UniProtKB-KW"/>
</dbReference>
<evidence type="ECO:0000256" key="2">
    <source>
        <dbReference type="ARBA" id="ARBA00023125"/>
    </source>
</evidence>